<dbReference type="InParanoid" id="Q7SB00"/>
<protein>
    <submittedName>
        <fullName evidence="2">Uncharacterized protein</fullName>
    </submittedName>
</protein>
<dbReference type="GO" id="GO:0003712">
    <property type="term" value="F:transcription coregulator activity"/>
    <property type="evidence" value="ECO:0000318"/>
    <property type="project" value="GO_Central"/>
</dbReference>
<dbReference type="GeneID" id="3878948"/>
<accession>Q7SB00</accession>
<feature type="compositionally biased region" description="Basic and acidic residues" evidence="1">
    <location>
        <begin position="552"/>
        <end position="565"/>
    </location>
</feature>
<dbReference type="AlphaFoldDB" id="Q7SB00"/>
<feature type="compositionally biased region" description="Low complexity" evidence="1">
    <location>
        <begin position="366"/>
        <end position="387"/>
    </location>
</feature>
<dbReference type="GO" id="GO:0006338">
    <property type="term" value="P:chromatin remodeling"/>
    <property type="evidence" value="ECO:0000318"/>
    <property type="project" value="GO_Central"/>
</dbReference>
<keyword evidence="3" id="KW-1185">Reference proteome</keyword>
<reference evidence="2 3" key="1">
    <citation type="journal article" date="2003" name="Nature">
        <title>The genome sequence of the filamentous fungus Neurospora crassa.</title>
        <authorList>
            <person name="Galagan J.E."/>
            <person name="Calvo S.E."/>
            <person name="Borkovich K.A."/>
            <person name="Selker E.U."/>
            <person name="Read N.D."/>
            <person name="Jaffe D."/>
            <person name="FitzHugh W."/>
            <person name="Ma L.J."/>
            <person name="Smirnov S."/>
            <person name="Purcell S."/>
            <person name="Rehman B."/>
            <person name="Elkins T."/>
            <person name="Engels R."/>
            <person name="Wang S."/>
            <person name="Nielsen C.B."/>
            <person name="Butler J."/>
            <person name="Endrizzi M."/>
            <person name="Qui D."/>
            <person name="Ianakiev P."/>
            <person name="Bell-Pedersen D."/>
            <person name="Nelson M.A."/>
            <person name="Werner-Washburne M."/>
            <person name="Selitrennikoff C.P."/>
            <person name="Kinsey J.A."/>
            <person name="Braun E.L."/>
            <person name="Zelter A."/>
            <person name="Schulte U."/>
            <person name="Kothe G.O."/>
            <person name="Jedd G."/>
            <person name="Mewes W."/>
            <person name="Staben C."/>
            <person name="Marcotte E."/>
            <person name="Greenberg D."/>
            <person name="Roy A."/>
            <person name="Foley K."/>
            <person name="Naylor J."/>
            <person name="Stange-Thomann N."/>
            <person name="Barrett R."/>
            <person name="Gnerre S."/>
            <person name="Kamal M."/>
            <person name="Kamvysselis M."/>
            <person name="Mauceli E."/>
            <person name="Bielke C."/>
            <person name="Rudd S."/>
            <person name="Frishman D."/>
            <person name="Krystofova S."/>
            <person name="Rasmussen C."/>
            <person name="Metzenberg R.L."/>
            <person name="Perkins D.D."/>
            <person name="Kroken S."/>
            <person name="Cogoni C."/>
            <person name="Macino G."/>
            <person name="Catcheside D."/>
            <person name="Li W."/>
            <person name="Pratt R.J."/>
            <person name="Osmani S.A."/>
            <person name="DeSouza C.P."/>
            <person name="Glass L."/>
            <person name="Orbach M.J."/>
            <person name="Berglund J.A."/>
            <person name="Voelker R."/>
            <person name="Yarden O."/>
            <person name="Plamann M."/>
            <person name="Seiler S."/>
            <person name="Dunlap J."/>
            <person name="Radford A."/>
            <person name="Aramayo R."/>
            <person name="Natvig D.O."/>
            <person name="Alex L.A."/>
            <person name="Mannhaupt G."/>
            <person name="Ebbole D.J."/>
            <person name="Freitag M."/>
            <person name="Paulsen I."/>
            <person name="Sachs M.S."/>
            <person name="Lander E.S."/>
            <person name="Nusbaum C."/>
            <person name="Birren B."/>
        </authorList>
    </citation>
    <scope>NUCLEOTIDE SEQUENCE [LARGE SCALE GENOMIC DNA]</scope>
    <source>
        <strain evidence="3">ATCC 24698 / 74-OR23-1A / CBS 708.71 / DSM 1257 / FGSC 987</strain>
    </source>
</reference>
<organism evidence="2 3">
    <name type="scientific">Neurospora crassa (strain ATCC 24698 / 74-OR23-1A / CBS 708.71 / DSM 1257 / FGSC 987)</name>
    <dbReference type="NCBI Taxonomy" id="367110"/>
    <lineage>
        <taxon>Eukaryota</taxon>
        <taxon>Fungi</taxon>
        <taxon>Dikarya</taxon>
        <taxon>Ascomycota</taxon>
        <taxon>Pezizomycotina</taxon>
        <taxon>Sordariomycetes</taxon>
        <taxon>Sordariomycetidae</taxon>
        <taxon>Sordariales</taxon>
        <taxon>Sordariaceae</taxon>
        <taxon>Neurospora</taxon>
    </lineage>
</organism>
<dbReference type="KEGG" id="ncr:NCU07625"/>
<dbReference type="OrthoDB" id="10660949at2759"/>
<sequence>MSNFKITEAMANDVFGDQAIVFDAAAAAAAASPVPPANPVVPAADDIFFDPPFFAAGLEDYDLVFPANPAPLAGASPVPAFAADDGHFAAAFFAGRPEEDPALVFPARPAPLAAVPAVPAAAPAASVPVAAVDNSSFPADNGLFPADVANPAMSDNEFNVDMGNIAGNVGGNDGDNLFGFGMGEAVDGGNNNNNDGWAYLYEGNGSVNNDGSLNVNVQMPENLLDALVNEVPVAGTPAPGPNQADNLGPRLQAGEGYAQGGMEAPQPAVPSPVMLQPEPVAAPVQQGVPYPQAVQPQMPPASRPLPRFPAPRPVSWLHVPRPVSWPPVPRPLPRFPAPLQVPDPILAPLQQQQYQQQQHHQHHQQQHQQQQGQQQQHQQQQQQGQQQQHQQQQQQQGQQQQQQQQHQVYQPWKFAKKVEPKTFSLEVAAGPIQGTNVSLAEQLRQHVREREAFDNDPLRQGQAGGQPSQPLPVPQGSAAPAAPAPPNADAPPVKRGPGRPKGAKNKNPRPRDPAAPAAAAAAAATPPPPDANAPPARRGPGRPKGAKNKNPRPRDPLHRVRDDGGSRVAKARPRSAANGEQILAAAAAAAAAANEGGQRPVEGMDVDVPPGGGAAANVLGQPPGQGGNMYGVHAAWGGNAQLGGHVDVEEIIGQMRANGTFTDRQEMALRALYDRGM</sequence>
<gene>
    <name evidence="2" type="ORF">NCU07625</name>
</gene>
<dbReference type="PaxDb" id="5141-EFNCRP00000007749"/>
<evidence type="ECO:0000256" key="1">
    <source>
        <dbReference type="SAM" id="MobiDB-lite"/>
    </source>
</evidence>
<dbReference type="VEuPathDB" id="FungiDB:NCU07625"/>
<evidence type="ECO:0000313" key="2">
    <source>
        <dbReference type="EMBL" id="EAA33564.1"/>
    </source>
</evidence>
<name>Q7SB00_NEUCR</name>
<feature type="region of interest" description="Disordered" evidence="1">
    <location>
        <begin position="350"/>
        <end position="387"/>
    </location>
</feature>
<dbReference type="STRING" id="367110.Q7SB00"/>
<feature type="compositionally biased region" description="Low complexity" evidence="1">
    <location>
        <begin position="514"/>
        <end position="524"/>
    </location>
</feature>
<feature type="compositionally biased region" description="Basic residues" evidence="1">
    <location>
        <begin position="539"/>
        <end position="551"/>
    </location>
</feature>
<dbReference type="HOGENOM" id="CLU_022140_0_0_1"/>
<dbReference type="GO" id="GO:0005634">
    <property type="term" value="C:nucleus"/>
    <property type="evidence" value="ECO:0000318"/>
    <property type="project" value="GO_Central"/>
</dbReference>
<evidence type="ECO:0000313" key="3">
    <source>
        <dbReference type="Proteomes" id="UP000001805"/>
    </source>
</evidence>
<dbReference type="Proteomes" id="UP000001805">
    <property type="component" value="Chromosome 4, Linkage Group IV"/>
</dbReference>
<feature type="region of interest" description="Disordered" evidence="1">
    <location>
        <begin position="456"/>
        <end position="577"/>
    </location>
</feature>
<dbReference type="RefSeq" id="XP_962800.1">
    <property type="nucleotide sequence ID" value="XM_957707.1"/>
</dbReference>
<proteinExistence type="predicted"/>
<dbReference type="EMBL" id="CM002239">
    <property type="protein sequence ID" value="EAA33564.1"/>
    <property type="molecule type" value="Genomic_DNA"/>
</dbReference>
<dbReference type="GO" id="GO:0006357">
    <property type="term" value="P:regulation of transcription by RNA polymerase II"/>
    <property type="evidence" value="ECO:0000318"/>
    <property type="project" value="GO_Central"/>
</dbReference>
<feature type="compositionally biased region" description="Basic residues" evidence="1">
    <location>
        <begin position="496"/>
        <end position="508"/>
    </location>
</feature>
<dbReference type="OMA" id="NNNDGWA"/>